<dbReference type="Proteomes" id="UP001302494">
    <property type="component" value="Chromosome"/>
</dbReference>
<gene>
    <name evidence="3" type="ORF">PQG83_06215</name>
</gene>
<dbReference type="EMBL" id="CP116968">
    <property type="protein sequence ID" value="WNM63346.1"/>
    <property type="molecule type" value="Genomic_DNA"/>
</dbReference>
<feature type="region of interest" description="Disordered" evidence="1">
    <location>
        <begin position="1"/>
        <end position="20"/>
    </location>
</feature>
<dbReference type="RefSeq" id="WP_312747876.1">
    <property type="nucleotide sequence ID" value="NZ_CP116968.1"/>
</dbReference>
<keyword evidence="2" id="KW-0472">Membrane</keyword>
<reference evidence="3 4" key="1">
    <citation type="submission" date="2023-01" db="EMBL/GenBank/DDBJ databases">
        <title>Cultivation and genomic characterization of new, ubiquitous marine nitrite-oxidizing bacteria from the Nitrospirales.</title>
        <authorList>
            <person name="Mueller A.J."/>
            <person name="Daebeler A."/>
            <person name="Herbold C.W."/>
            <person name="Kirkegaard R.H."/>
            <person name="Daims H."/>
        </authorList>
    </citation>
    <scope>NUCLEOTIDE SEQUENCE [LARGE SCALE GENOMIC DNA]</scope>
    <source>
        <strain evidence="3 4">DK</strain>
    </source>
</reference>
<sequence>MAQTRAATDKSVPPGGQPEGVGAMGRLLVGAFAWLAALKVRGKMWRWMPITTIWDDGDEKMDA</sequence>
<feature type="transmembrane region" description="Helical" evidence="2">
    <location>
        <begin position="20"/>
        <end position="38"/>
    </location>
</feature>
<keyword evidence="2" id="KW-0812">Transmembrane</keyword>
<dbReference type="AlphaFoldDB" id="A0AA96K1Q9"/>
<dbReference type="KEGG" id="nneo:PQG83_06215"/>
<keyword evidence="4" id="KW-1185">Reference proteome</keyword>
<evidence type="ECO:0000313" key="3">
    <source>
        <dbReference type="EMBL" id="WNM63346.1"/>
    </source>
</evidence>
<protein>
    <submittedName>
        <fullName evidence="3">Uncharacterized protein</fullName>
    </submittedName>
</protein>
<organism evidence="3 4">
    <name type="scientific">Candidatus Nitrospira neomarina</name>
    <dbReference type="NCBI Taxonomy" id="3020899"/>
    <lineage>
        <taxon>Bacteria</taxon>
        <taxon>Pseudomonadati</taxon>
        <taxon>Nitrospirota</taxon>
        <taxon>Nitrospiria</taxon>
        <taxon>Nitrospirales</taxon>
        <taxon>Nitrospiraceae</taxon>
        <taxon>Nitrospira</taxon>
    </lineage>
</organism>
<evidence type="ECO:0000256" key="1">
    <source>
        <dbReference type="SAM" id="MobiDB-lite"/>
    </source>
</evidence>
<accession>A0AA96K1Q9</accession>
<proteinExistence type="predicted"/>
<keyword evidence="2" id="KW-1133">Transmembrane helix</keyword>
<evidence type="ECO:0000313" key="4">
    <source>
        <dbReference type="Proteomes" id="UP001302494"/>
    </source>
</evidence>
<name>A0AA96K1Q9_9BACT</name>
<evidence type="ECO:0000256" key="2">
    <source>
        <dbReference type="SAM" id="Phobius"/>
    </source>
</evidence>